<dbReference type="GO" id="GO:0003697">
    <property type="term" value="F:single-stranded DNA binding"/>
    <property type="evidence" value="ECO:0007669"/>
    <property type="project" value="TreeGrafter"/>
</dbReference>
<dbReference type="GO" id="GO:0006303">
    <property type="term" value="P:double-strand break repair via nonhomologous end joining"/>
    <property type="evidence" value="ECO:0007669"/>
    <property type="project" value="TreeGrafter"/>
</dbReference>
<dbReference type="GO" id="GO:0031297">
    <property type="term" value="P:replication fork processing"/>
    <property type="evidence" value="ECO:0007669"/>
    <property type="project" value="TreeGrafter"/>
</dbReference>
<proteinExistence type="predicted"/>
<sequence length="117" mass="13679">FFLFELKVSHKAAETICNINNALGPGTAKERTAQWCFRKFCKGDESLEDEERTGQPSEVIQHLKQTRKVKKLGKKNRFEVLSSLILHNGEPFLKWIVTCNEKWILYDTQQRPAQWLD</sequence>
<evidence type="ECO:0000313" key="2">
    <source>
        <dbReference type="EMBL" id="KAB0364170.1"/>
    </source>
</evidence>
<comment type="caution">
    <text evidence="2">The sequence shown here is derived from an EMBL/GenBank/DDBJ whole genome shotgun (WGS) entry which is preliminary data.</text>
</comment>
<dbReference type="GO" id="GO:0000729">
    <property type="term" value="P:DNA double-strand break processing"/>
    <property type="evidence" value="ECO:0007669"/>
    <property type="project" value="TreeGrafter"/>
</dbReference>
<gene>
    <name evidence="2" type="ORF">FD754_008326</name>
</gene>
<reference evidence="2 3" key="1">
    <citation type="submission" date="2019-06" db="EMBL/GenBank/DDBJ databases">
        <title>Discovery of a novel chromosome fission-fusion reversal in muntjac.</title>
        <authorList>
            <person name="Mudd A.B."/>
            <person name="Bredeson J.V."/>
            <person name="Baum R."/>
            <person name="Hockemeyer D."/>
            <person name="Rokhsar D.S."/>
        </authorList>
    </citation>
    <scope>NUCLEOTIDE SEQUENCE [LARGE SCALE GENOMIC DNA]</scope>
    <source>
        <strain evidence="2">UTSW_UCB_Mm</strain>
        <tissue evidence="2">Fibroblast cell line</tissue>
    </source>
</reference>
<dbReference type="GO" id="GO:0035861">
    <property type="term" value="C:site of double-strand break"/>
    <property type="evidence" value="ECO:0007669"/>
    <property type="project" value="TreeGrafter"/>
</dbReference>
<dbReference type="GO" id="GO:0044774">
    <property type="term" value="P:mitotic DNA integrity checkpoint signaling"/>
    <property type="evidence" value="ECO:0007669"/>
    <property type="project" value="TreeGrafter"/>
</dbReference>
<dbReference type="EMBL" id="VCEA01000001">
    <property type="protein sequence ID" value="KAB0364170.1"/>
    <property type="molecule type" value="Genomic_DNA"/>
</dbReference>
<dbReference type="InterPro" id="IPR041426">
    <property type="entry name" value="Mos1_HTH"/>
</dbReference>
<dbReference type="PANTHER" id="PTHR46060">
    <property type="entry name" value="MARINER MOS1 TRANSPOSASE-LIKE PROTEIN"/>
    <property type="match status" value="1"/>
</dbReference>
<organism evidence="2 3">
    <name type="scientific">Muntiacus muntjak</name>
    <name type="common">Barking deer</name>
    <name type="synonym">Indian muntjac</name>
    <dbReference type="NCBI Taxonomy" id="9888"/>
    <lineage>
        <taxon>Eukaryota</taxon>
        <taxon>Metazoa</taxon>
        <taxon>Chordata</taxon>
        <taxon>Craniata</taxon>
        <taxon>Vertebrata</taxon>
        <taxon>Euteleostomi</taxon>
        <taxon>Mammalia</taxon>
        <taxon>Eutheria</taxon>
        <taxon>Laurasiatheria</taxon>
        <taxon>Artiodactyla</taxon>
        <taxon>Ruminantia</taxon>
        <taxon>Pecora</taxon>
        <taxon>Cervidae</taxon>
        <taxon>Muntiacinae</taxon>
        <taxon>Muntiacus</taxon>
    </lineage>
</organism>
<dbReference type="GO" id="GO:0042800">
    <property type="term" value="F:histone H3K4 methyltransferase activity"/>
    <property type="evidence" value="ECO:0007669"/>
    <property type="project" value="TreeGrafter"/>
</dbReference>
<dbReference type="InterPro" id="IPR052709">
    <property type="entry name" value="Transposase-MT_Hybrid"/>
</dbReference>
<keyword evidence="3" id="KW-1185">Reference proteome</keyword>
<dbReference type="GO" id="GO:0003690">
    <property type="term" value="F:double-stranded DNA binding"/>
    <property type="evidence" value="ECO:0007669"/>
    <property type="project" value="TreeGrafter"/>
</dbReference>
<accession>A0A5N3WQU4</accession>
<feature type="domain" description="Mos1 transposase HTH" evidence="1">
    <location>
        <begin position="2"/>
        <end position="44"/>
    </location>
</feature>
<protein>
    <recommendedName>
        <fullName evidence="1">Mos1 transposase HTH domain-containing protein</fullName>
    </recommendedName>
</protein>
<dbReference type="GO" id="GO:0000793">
    <property type="term" value="C:condensed chromosome"/>
    <property type="evidence" value="ECO:0007669"/>
    <property type="project" value="TreeGrafter"/>
</dbReference>
<dbReference type="Proteomes" id="UP000326458">
    <property type="component" value="Unassembled WGS sequence"/>
</dbReference>
<evidence type="ECO:0000313" key="3">
    <source>
        <dbReference type="Proteomes" id="UP000326458"/>
    </source>
</evidence>
<dbReference type="GO" id="GO:0044547">
    <property type="term" value="F:DNA topoisomerase binding"/>
    <property type="evidence" value="ECO:0007669"/>
    <property type="project" value="TreeGrafter"/>
</dbReference>
<evidence type="ECO:0000259" key="1">
    <source>
        <dbReference type="Pfam" id="PF17906"/>
    </source>
</evidence>
<name>A0A5N3WQU4_MUNMU</name>
<dbReference type="GO" id="GO:0046975">
    <property type="term" value="F:histone H3K36 methyltransferase activity"/>
    <property type="evidence" value="ECO:0007669"/>
    <property type="project" value="TreeGrafter"/>
</dbReference>
<dbReference type="GO" id="GO:0000014">
    <property type="term" value="F:single-stranded DNA endodeoxyribonuclease activity"/>
    <property type="evidence" value="ECO:0007669"/>
    <property type="project" value="TreeGrafter"/>
</dbReference>
<dbReference type="GO" id="GO:0015074">
    <property type="term" value="P:DNA integration"/>
    <property type="evidence" value="ECO:0007669"/>
    <property type="project" value="TreeGrafter"/>
</dbReference>
<dbReference type="PANTHER" id="PTHR46060:SF2">
    <property type="entry name" value="HISTONE-LYSINE N-METHYLTRANSFERASE SETMAR"/>
    <property type="match status" value="1"/>
</dbReference>
<dbReference type="GO" id="GO:0005634">
    <property type="term" value="C:nucleus"/>
    <property type="evidence" value="ECO:0007669"/>
    <property type="project" value="TreeGrafter"/>
</dbReference>
<dbReference type="Gene3D" id="1.10.10.1450">
    <property type="match status" value="1"/>
</dbReference>
<feature type="non-terminal residue" evidence="2">
    <location>
        <position position="1"/>
    </location>
</feature>
<dbReference type="AlphaFoldDB" id="A0A5N3WQU4"/>
<dbReference type="Pfam" id="PF17906">
    <property type="entry name" value="HTH_48"/>
    <property type="match status" value="1"/>
</dbReference>